<dbReference type="InterPro" id="IPR012854">
    <property type="entry name" value="Cu_amine_oxidase-like_N"/>
</dbReference>
<keyword evidence="3" id="KW-0862">Zinc</keyword>
<keyword evidence="8" id="KW-1185">Reference proteome</keyword>
<keyword evidence="1" id="KW-0597">Phosphoprotein</keyword>
<comment type="cofactor">
    <cofactor evidence="3">
        <name>Mg(2+)</name>
        <dbReference type="ChEBI" id="CHEBI:18420"/>
    </cofactor>
    <text evidence="3">Binds 1 Mg(2+) ion.</text>
</comment>
<dbReference type="RefSeq" id="WP_073184780.1">
    <property type="nucleotide sequence ID" value="NZ_FQXI01000008.1"/>
</dbReference>
<dbReference type="Gene3D" id="1.10.60.40">
    <property type="match status" value="1"/>
</dbReference>
<feature type="binding site" evidence="3">
    <location>
        <position position="317"/>
    </location>
    <ligand>
        <name>Zn(2+)</name>
        <dbReference type="ChEBI" id="CHEBI:29105"/>
        <label>2</label>
    </ligand>
</feature>
<dbReference type="STRING" id="1120995.SAMN02745245_01260"/>
<feature type="binding site" evidence="3">
    <location>
        <position position="318"/>
    </location>
    <ligand>
        <name>Zn(2+)</name>
        <dbReference type="ChEBI" id="CHEBI:29105"/>
        <label>2</label>
    </ligand>
</feature>
<feature type="binding site" evidence="3">
    <location>
        <position position="150"/>
    </location>
    <ligand>
        <name>Mg(2+)</name>
        <dbReference type="ChEBI" id="CHEBI:18420"/>
    </ligand>
</feature>
<evidence type="ECO:0000256" key="2">
    <source>
        <dbReference type="PIRSR" id="PIRSR601952-1"/>
    </source>
</evidence>
<evidence type="ECO:0000256" key="1">
    <source>
        <dbReference type="ARBA" id="ARBA00022553"/>
    </source>
</evidence>
<dbReference type="AlphaFoldDB" id="A0A1M5SR63"/>
<dbReference type="GO" id="GO:0004035">
    <property type="term" value="F:alkaline phosphatase activity"/>
    <property type="evidence" value="ECO:0007669"/>
    <property type="project" value="TreeGrafter"/>
</dbReference>
<feature type="binding site" evidence="3">
    <location>
        <position position="275"/>
    </location>
    <ligand>
        <name>Zn(2+)</name>
        <dbReference type="ChEBI" id="CHEBI:29105"/>
        <label>2</label>
    </ligand>
</feature>
<keyword evidence="5" id="KW-0732">Signal</keyword>
<name>A0A1M5SR63_9FIRM</name>
<dbReference type="Pfam" id="PF07833">
    <property type="entry name" value="Cu_amine_oxidN1"/>
    <property type="match status" value="1"/>
</dbReference>
<keyword evidence="3" id="KW-0479">Metal-binding</keyword>
<dbReference type="PANTHER" id="PTHR11596">
    <property type="entry name" value="ALKALINE PHOSPHATASE"/>
    <property type="match status" value="1"/>
</dbReference>
<reference evidence="7 8" key="1">
    <citation type="submission" date="2016-11" db="EMBL/GenBank/DDBJ databases">
        <authorList>
            <person name="Jaros S."/>
            <person name="Januszkiewicz K."/>
            <person name="Wedrychowicz H."/>
        </authorList>
    </citation>
    <scope>NUCLEOTIDE SEQUENCE [LARGE SCALE GENOMIC DNA]</scope>
    <source>
        <strain evidence="7 8">DSM 21120</strain>
    </source>
</reference>
<feature type="active site" description="Phosphoserine intermediate" evidence="2">
    <location>
        <position position="82"/>
    </location>
</feature>
<sequence>MKFIKKLFTTALAIFTLLPSIAFAEKADYGSAKNIIIMIPDGMNVESLTTARWMTDDYTLTLDSMATGLVRTNNANTPIADSAPAGTSMATGIKTESPYIGTYPSSAGMPGAETFEENRSNMPIANVLEGAKSLGKSTGIISTSNIQHATPADFSAHHLDRNAYEEIGEQQVYQNIDVVLGAGSQYLEGKNRADGEDLVKEIKSLGYGYVTSPSELENFSGDKLWGMFGESELSYEIDRDPKKEPSLAEMTDKALNVLSKNKDGFFLMVEGSKIDWAAHANDPVGVKSDIIAFDEAVKVARDFADKNKDTVIVCAADHGTGGMTFGNNNIAKGYDREPLDSFTKYIKNAKITGQGFESKINSDKSNIRELFLENYNIDDITDKEIESIKSAKDVQEAVGKIVSSRANIGWTTGGHVGGDVALYCYSTDPNAEIISGTVHNSDIGKYMEDLFNLNLKELTDKLYLPAREKFEEKGATVEYDNSEKSNAVLKVTKDNITIEFPMYKNYGIKDGKKIELGGLVIHNGEKVYVPQSALDLIS</sequence>
<gene>
    <name evidence="7" type="ORF">SAMN02745245_01260</name>
</gene>
<feature type="binding site" evidence="3">
    <location>
        <position position="41"/>
    </location>
    <ligand>
        <name>Zn(2+)</name>
        <dbReference type="ChEBI" id="CHEBI:29105"/>
        <label>2</label>
    </ligand>
</feature>
<keyword evidence="3" id="KW-0460">Magnesium</keyword>
<evidence type="ECO:0000256" key="4">
    <source>
        <dbReference type="RuleBase" id="RU003946"/>
    </source>
</evidence>
<proteinExistence type="inferred from homology"/>
<feature type="binding site" evidence="3">
    <location>
        <position position="148"/>
    </location>
    <ligand>
        <name>Mg(2+)</name>
        <dbReference type="ChEBI" id="CHEBI:18420"/>
    </ligand>
</feature>
<evidence type="ECO:0000259" key="6">
    <source>
        <dbReference type="Pfam" id="PF07833"/>
    </source>
</evidence>
<evidence type="ECO:0000313" key="7">
    <source>
        <dbReference type="EMBL" id="SHH40986.1"/>
    </source>
</evidence>
<dbReference type="SUPFAM" id="SSF55383">
    <property type="entry name" value="Copper amine oxidase, domain N"/>
    <property type="match status" value="1"/>
</dbReference>
<protein>
    <submittedName>
        <fullName evidence="7">Alkaline phosphatase</fullName>
    </submittedName>
</protein>
<dbReference type="InterPro" id="IPR017850">
    <property type="entry name" value="Alkaline_phosphatase_core_sf"/>
</dbReference>
<feature type="binding site" evidence="3">
    <location>
        <position position="41"/>
    </location>
    <ligand>
        <name>Mg(2+)</name>
        <dbReference type="ChEBI" id="CHEBI:18420"/>
    </ligand>
</feature>
<dbReference type="Gene3D" id="3.30.457.10">
    <property type="entry name" value="Copper amine oxidase-like, N-terminal domain"/>
    <property type="match status" value="1"/>
</dbReference>
<feature type="binding site" evidence="3">
    <location>
        <position position="279"/>
    </location>
    <ligand>
        <name>Zn(2+)</name>
        <dbReference type="ChEBI" id="CHEBI:29105"/>
        <label>2</label>
    </ligand>
</feature>
<dbReference type="Pfam" id="PF00245">
    <property type="entry name" value="Alk_phosphatase"/>
    <property type="match status" value="1"/>
</dbReference>
<feature type="domain" description="Copper amine oxidase-like N-terminal" evidence="6">
    <location>
        <begin position="459"/>
        <end position="533"/>
    </location>
</feature>
<dbReference type="InterPro" id="IPR036582">
    <property type="entry name" value="Mao_N_sf"/>
</dbReference>
<comment type="cofactor">
    <cofactor evidence="3">
        <name>Zn(2+)</name>
        <dbReference type="ChEBI" id="CHEBI:29105"/>
    </cofactor>
    <text evidence="3">Binds 2 Zn(2+) ions.</text>
</comment>
<feature type="signal peptide" evidence="5">
    <location>
        <begin position="1"/>
        <end position="24"/>
    </location>
</feature>
<dbReference type="SMART" id="SM00098">
    <property type="entry name" value="alkPPc"/>
    <property type="match status" value="1"/>
</dbReference>
<comment type="similarity">
    <text evidence="4">Belongs to the alkaline phosphatase family.</text>
</comment>
<dbReference type="SUPFAM" id="SSF53649">
    <property type="entry name" value="Alkaline phosphatase-like"/>
    <property type="match status" value="1"/>
</dbReference>
<dbReference type="EMBL" id="FQXI01000008">
    <property type="protein sequence ID" value="SHH40986.1"/>
    <property type="molecule type" value="Genomic_DNA"/>
</dbReference>
<dbReference type="GO" id="GO:0046872">
    <property type="term" value="F:metal ion binding"/>
    <property type="evidence" value="ECO:0007669"/>
    <property type="project" value="UniProtKB-KW"/>
</dbReference>
<dbReference type="CDD" id="cd16012">
    <property type="entry name" value="ALP"/>
    <property type="match status" value="1"/>
</dbReference>
<dbReference type="PRINTS" id="PR00113">
    <property type="entry name" value="ALKPHPHTASE"/>
</dbReference>
<evidence type="ECO:0000256" key="5">
    <source>
        <dbReference type="SAM" id="SignalP"/>
    </source>
</evidence>
<dbReference type="InterPro" id="IPR001952">
    <property type="entry name" value="Alkaline_phosphatase"/>
</dbReference>
<organism evidence="7 8">
    <name type="scientific">Anaerosphaera aminiphila DSM 21120</name>
    <dbReference type="NCBI Taxonomy" id="1120995"/>
    <lineage>
        <taxon>Bacteria</taxon>
        <taxon>Bacillati</taxon>
        <taxon>Bacillota</taxon>
        <taxon>Tissierellia</taxon>
        <taxon>Tissierellales</taxon>
        <taxon>Peptoniphilaceae</taxon>
        <taxon>Anaerosphaera</taxon>
    </lineage>
</organism>
<evidence type="ECO:0000313" key="8">
    <source>
        <dbReference type="Proteomes" id="UP000184032"/>
    </source>
</evidence>
<evidence type="ECO:0000256" key="3">
    <source>
        <dbReference type="PIRSR" id="PIRSR601952-2"/>
    </source>
</evidence>
<dbReference type="PANTHER" id="PTHR11596:SF5">
    <property type="entry name" value="ALKALINE PHOSPHATASE"/>
    <property type="match status" value="1"/>
</dbReference>
<feature type="binding site" evidence="3">
    <location>
        <position position="415"/>
    </location>
    <ligand>
        <name>Zn(2+)</name>
        <dbReference type="ChEBI" id="CHEBI:29105"/>
        <label>2</label>
    </ligand>
</feature>
<accession>A0A1M5SR63</accession>
<feature type="binding site" evidence="3">
    <location>
        <position position="270"/>
    </location>
    <ligand>
        <name>Mg(2+)</name>
        <dbReference type="ChEBI" id="CHEBI:18420"/>
    </ligand>
</feature>
<dbReference type="OrthoDB" id="9794455at2"/>
<dbReference type="Gene3D" id="3.40.720.10">
    <property type="entry name" value="Alkaline Phosphatase, subunit A"/>
    <property type="match status" value="1"/>
</dbReference>
<feature type="chain" id="PRO_5012906427" evidence="5">
    <location>
        <begin position="25"/>
        <end position="538"/>
    </location>
</feature>
<dbReference type="Proteomes" id="UP000184032">
    <property type="component" value="Unassembled WGS sequence"/>
</dbReference>